<evidence type="ECO:0000313" key="7">
    <source>
        <dbReference type="Proteomes" id="UP000597444"/>
    </source>
</evidence>
<evidence type="ECO:0000256" key="4">
    <source>
        <dbReference type="ARBA" id="ARBA00022840"/>
    </source>
</evidence>
<gene>
    <name evidence="6" type="ORF">KSF_098460</name>
</gene>
<dbReference type="Pfam" id="PF00005">
    <property type="entry name" value="ABC_tran"/>
    <property type="match status" value="1"/>
</dbReference>
<dbReference type="InterPro" id="IPR017871">
    <property type="entry name" value="ABC_transporter-like_CS"/>
</dbReference>
<dbReference type="SMART" id="SM00382">
    <property type="entry name" value="AAA"/>
    <property type="match status" value="1"/>
</dbReference>
<evidence type="ECO:0000259" key="5">
    <source>
        <dbReference type="PROSITE" id="PS50893"/>
    </source>
</evidence>
<feature type="domain" description="ABC transporter" evidence="5">
    <location>
        <begin position="4"/>
        <end position="233"/>
    </location>
</feature>
<dbReference type="PROSITE" id="PS00211">
    <property type="entry name" value="ABC_TRANSPORTER_1"/>
    <property type="match status" value="1"/>
</dbReference>
<keyword evidence="7" id="KW-1185">Reference proteome</keyword>
<dbReference type="PANTHER" id="PTHR43335">
    <property type="entry name" value="ABC TRANSPORTER, ATP-BINDING PROTEIN"/>
    <property type="match status" value="1"/>
</dbReference>
<dbReference type="AlphaFoldDB" id="A0A8J3ISS4"/>
<dbReference type="GO" id="GO:0016887">
    <property type="term" value="F:ATP hydrolysis activity"/>
    <property type="evidence" value="ECO:0007669"/>
    <property type="project" value="InterPro"/>
</dbReference>
<dbReference type="InterPro" id="IPR027417">
    <property type="entry name" value="P-loop_NTPase"/>
</dbReference>
<organism evidence="6 7">
    <name type="scientific">Reticulibacter mediterranei</name>
    <dbReference type="NCBI Taxonomy" id="2778369"/>
    <lineage>
        <taxon>Bacteria</taxon>
        <taxon>Bacillati</taxon>
        <taxon>Chloroflexota</taxon>
        <taxon>Ktedonobacteria</taxon>
        <taxon>Ktedonobacterales</taxon>
        <taxon>Reticulibacteraceae</taxon>
        <taxon>Reticulibacter</taxon>
    </lineage>
</organism>
<dbReference type="SUPFAM" id="SSF52540">
    <property type="entry name" value="P-loop containing nucleoside triphosphate hydrolases"/>
    <property type="match status" value="1"/>
</dbReference>
<comment type="caution">
    <text evidence="6">The sequence shown here is derived from an EMBL/GenBank/DDBJ whole genome shotgun (WGS) entry which is preliminary data.</text>
</comment>
<keyword evidence="2" id="KW-0813">Transport</keyword>
<comment type="similarity">
    <text evidence="1">Belongs to the ABC transporter superfamily.</text>
</comment>
<dbReference type="InterPro" id="IPR003439">
    <property type="entry name" value="ABC_transporter-like_ATP-bd"/>
</dbReference>
<evidence type="ECO:0000256" key="1">
    <source>
        <dbReference type="ARBA" id="ARBA00005417"/>
    </source>
</evidence>
<keyword evidence="3" id="KW-0547">Nucleotide-binding</keyword>
<evidence type="ECO:0000256" key="3">
    <source>
        <dbReference type="ARBA" id="ARBA00022741"/>
    </source>
</evidence>
<dbReference type="EMBL" id="BNJK01000002">
    <property type="protein sequence ID" value="GHO99798.1"/>
    <property type="molecule type" value="Genomic_DNA"/>
</dbReference>
<keyword evidence="4 6" id="KW-0067">ATP-binding</keyword>
<evidence type="ECO:0000313" key="6">
    <source>
        <dbReference type="EMBL" id="GHO99798.1"/>
    </source>
</evidence>
<dbReference type="PANTHER" id="PTHR43335:SF2">
    <property type="entry name" value="ABC TRANSPORTER, ATP-BINDING PROTEIN"/>
    <property type="match status" value="1"/>
</dbReference>
<dbReference type="InterPro" id="IPR003593">
    <property type="entry name" value="AAA+_ATPase"/>
</dbReference>
<dbReference type="RefSeq" id="WP_220210421.1">
    <property type="nucleotide sequence ID" value="NZ_BNJK01000002.1"/>
</dbReference>
<accession>A0A8J3ISS4</accession>
<reference evidence="6" key="1">
    <citation type="submission" date="2020-10" db="EMBL/GenBank/DDBJ databases">
        <title>Taxonomic study of unclassified bacteria belonging to the class Ktedonobacteria.</title>
        <authorList>
            <person name="Yabe S."/>
            <person name="Wang C.M."/>
            <person name="Zheng Y."/>
            <person name="Sakai Y."/>
            <person name="Cavaletti L."/>
            <person name="Monciardini P."/>
            <person name="Donadio S."/>
        </authorList>
    </citation>
    <scope>NUCLEOTIDE SEQUENCE</scope>
    <source>
        <strain evidence="6">ID150040</strain>
    </source>
</reference>
<dbReference type="Gene3D" id="3.40.50.300">
    <property type="entry name" value="P-loop containing nucleotide triphosphate hydrolases"/>
    <property type="match status" value="1"/>
</dbReference>
<dbReference type="GO" id="GO:0005524">
    <property type="term" value="F:ATP binding"/>
    <property type="evidence" value="ECO:0007669"/>
    <property type="project" value="UniProtKB-KW"/>
</dbReference>
<proteinExistence type="inferred from homology"/>
<dbReference type="CDD" id="cd03264">
    <property type="entry name" value="ABC_drug_resistance_like"/>
    <property type="match status" value="1"/>
</dbReference>
<name>A0A8J3ISS4_9CHLR</name>
<sequence>MSTLLIDQISKRYEKKRWALKDISLRLDSGVLGLVGPNGAGKTTLLRMLATLLTPGNGTIYWNGQDILKRPELLRRELGYLPQDFGIYPQLTAREFLTYIGELKGLRGLHLKRRISTVLEQMNLTSSANERLRTYSGGMIRRIGIAQALLNDPHLLILDEPTAGLDPAERVRFREIITSLDGERLIILSTHIITDVEVMATEIALLQQGQLLWFGSTDALLGDAQECVWSLTLDADDFERLRNRYHISTVLRRGREITLRLVSSARPHPNATSVEPTLEEAYLFISSQIPNRKEAIPIK</sequence>
<dbReference type="Proteomes" id="UP000597444">
    <property type="component" value="Unassembled WGS sequence"/>
</dbReference>
<dbReference type="PROSITE" id="PS50893">
    <property type="entry name" value="ABC_TRANSPORTER_2"/>
    <property type="match status" value="1"/>
</dbReference>
<evidence type="ECO:0000256" key="2">
    <source>
        <dbReference type="ARBA" id="ARBA00022448"/>
    </source>
</evidence>
<protein>
    <submittedName>
        <fullName evidence="6">ABC transporter ATP-binding protein</fullName>
    </submittedName>
</protein>